<organism evidence="1 2">
    <name type="scientific">Trichonephila clavata</name>
    <name type="common">Joro spider</name>
    <name type="synonym">Nephila clavata</name>
    <dbReference type="NCBI Taxonomy" id="2740835"/>
    <lineage>
        <taxon>Eukaryota</taxon>
        <taxon>Metazoa</taxon>
        <taxon>Ecdysozoa</taxon>
        <taxon>Arthropoda</taxon>
        <taxon>Chelicerata</taxon>
        <taxon>Arachnida</taxon>
        <taxon>Araneae</taxon>
        <taxon>Araneomorphae</taxon>
        <taxon>Entelegynae</taxon>
        <taxon>Araneoidea</taxon>
        <taxon>Nephilidae</taxon>
        <taxon>Trichonephila</taxon>
    </lineage>
</organism>
<evidence type="ECO:0000313" key="2">
    <source>
        <dbReference type="Proteomes" id="UP000887116"/>
    </source>
</evidence>
<reference evidence="1" key="1">
    <citation type="submission" date="2020-07" db="EMBL/GenBank/DDBJ databases">
        <title>Multicomponent nature underlies the extraordinary mechanical properties of spider dragline silk.</title>
        <authorList>
            <person name="Kono N."/>
            <person name="Nakamura H."/>
            <person name="Mori M."/>
            <person name="Yoshida Y."/>
            <person name="Ohtoshi R."/>
            <person name="Malay A.D."/>
            <person name="Moran D.A.P."/>
            <person name="Tomita M."/>
            <person name="Numata K."/>
            <person name="Arakawa K."/>
        </authorList>
    </citation>
    <scope>NUCLEOTIDE SEQUENCE</scope>
</reference>
<keyword evidence="2" id="KW-1185">Reference proteome</keyword>
<name>A0A8X6KNV6_TRICU</name>
<accession>A0A8X6KNV6</accession>
<proteinExistence type="predicted"/>
<dbReference type="Proteomes" id="UP000887116">
    <property type="component" value="Unassembled WGS sequence"/>
</dbReference>
<evidence type="ECO:0000313" key="1">
    <source>
        <dbReference type="EMBL" id="GFQ77538.1"/>
    </source>
</evidence>
<dbReference type="EMBL" id="BMAO01011898">
    <property type="protein sequence ID" value="GFQ77538.1"/>
    <property type="molecule type" value="Genomic_DNA"/>
</dbReference>
<gene>
    <name evidence="1" type="ORF">TNCT_593761</name>
</gene>
<protein>
    <submittedName>
        <fullName evidence="1">Uncharacterized protein</fullName>
    </submittedName>
</protein>
<sequence>MEENFETRLVHSKKLESESSRDRFVVTVGFLSSVASSRASLKSVFGVWPGGTVFHPYGTFPPTKNEESLCVASPGCDVCSVHL</sequence>
<dbReference type="AlphaFoldDB" id="A0A8X6KNV6"/>
<comment type="caution">
    <text evidence="1">The sequence shown here is derived from an EMBL/GenBank/DDBJ whole genome shotgun (WGS) entry which is preliminary data.</text>
</comment>